<protein>
    <submittedName>
        <fullName evidence="1">Uncharacterized protein</fullName>
    </submittedName>
</protein>
<evidence type="ECO:0000313" key="1">
    <source>
        <dbReference type="EMBL" id="MPN63409.1"/>
    </source>
</evidence>
<comment type="caution">
    <text evidence="1">The sequence shown here is derived from an EMBL/GenBank/DDBJ whole genome shotgun (WGS) entry which is preliminary data.</text>
</comment>
<reference evidence="1" key="1">
    <citation type="submission" date="2019-08" db="EMBL/GenBank/DDBJ databases">
        <authorList>
            <person name="Kucharzyk K."/>
            <person name="Murdoch R.W."/>
            <person name="Higgins S."/>
            <person name="Loffler F."/>
        </authorList>
    </citation>
    <scope>NUCLEOTIDE SEQUENCE</scope>
</reference>
<dbReference type="AlphaFoldDB" id="A0A645JL09"/>
<accession>A0A645JL09</accession>
<gene>
    <name evidence="1" type="ORF">SDC9_211168</name>
</gene>
<dbReference type="EMBL" id="VSSQ01142798">
    <property type="protein sequence ID" value="MPN63409.1"/>
    <property type="molecule type" value="Genomic_DNA"/>
</dbReference>
<proteinExistence type="predicted"/>
<organism evidence="1">
    <name type="scientific">bioreactor metagenome</name>
    <dbReference type="NCBI Taxonomy" id="1076179"/>
    <lineage>
        <taxon>unclassified sequences</taxon>
        <taxon>metagenomes</taxon>
        <taxon>ecological metagenomes</taxon>
    </lineage>
</organism>
<name>A0A645JL09_9ZZZZ</name>
<sequence>MISDYVRFFRVRAYLRRYTQKPISIVWSVRELQALFDEKYYDGLEGGILEAFGKLFPDNTHVYVYPSRRHGEAEITTLANIPVPSHLRHLLAYLIENGKLVAIEPQDESHLEIEAAETLASLRRGRGDWEKDVPETVAQRIIDGRLLGFDSE</sequence>